<dbReference type="AlphaFoldDB" id="A0AAN8JKI4"/>
<evidence type="ECO:0000256" key="4">
    <source>
        <dbReference type="ARBA" id="ARBA00022679"/>
    </source>
</evidence>
<evidence type="ECO:0000256" key="5">
    <source>
        <dbReference type="ARBA" id="ARBA00022692"/>
    </source>
</evidence>
<dbReference type="GO" id="GO:0000139">
    <property type="term" value="C:Golgi membrane"/>
    <property type="evidence" value="ECO:0007669"/>
    <property type="project" value="UniProtKB-SubCell"/>
</dbReference>
<dbReference type="GO" id="GO:0006493">
    <property type="term" value="P:protein O-linked glycosylation"/>
    <property type="evidence" value="ECO:0007669"/>
    <property type="project" value="TreeGrafter"/>
</dbReference>
<protein>
    <recommendedName>
        <fullName evidence="11">Hexosyltransferase</fullName>
        <ecNumber evidence="11">2.4.1.-</ecNumber>
    </recommendedName>
</protein>
<evidence type="ECO:0000256" key="11">
    <source>
        <dbReference type="RuleBase" id="RU363063"/>
    </source>
</evidence>
<reference evidence="12 13" key="1">
    <citation type="submission" date="2024-01" db="EMBL/GenBank/DDBJ databases">
        <title>The genome of the rayed Mediterranean limpet Patella caerulea (Linnaeus, 1758).</title>
        <authorList>
            <person name="Anh-Thu Weber A."/>
            <person name="Halstead-Nussloch G."/>
        </authorList>
    </citation>
    <scope>NUCLEOTIDE SEQUENCE [LARGE SCALE GENOMIC DNA]</scope>
    <source>
        <strain evidence="12">AATW-2023a</strain>
        <tissue evidence="12">Whole specimen</tissue>
    </source>
</reference>
<evidence type="ECO:0000256" key="10">
    <source>
        <dbReference type="ARBA" id="ARBA00023180"/>
    </source>
</evidence>
<name>A0AAN8JKI4_PATCE</name>
<keyword evidence="4" id="KW-0808">Transferase</keyword>
<dbReference type="EMBL" id="JAZGQO010000010">
    <property type="protein sequence ID" value="KAK6176990.1"/>
    <property type="molecule type" value="Genomic_DNA"/>
</dbReference>
<keyword evidence="9 11" id="KW-0472">Membrane</keyword>
<accession>A0AAN8JKI4</accession>
<dbReference type="PANTHER" id="PTHR11214:SF235">
    <property type="entry name" value="HEXOSYLTRANSFERASE"/>
    <property type="match status" value="1"/>
</dbReference>
<dbReference type="Pfam" id="PF01762">
    <property type="entry name" value="Galactosyl_T"/>
    <property type="match status" value="1"/>
</dbReference>
<sequence length="336" mass="38606">MGKVLVTRQFIIFLGIILVTILFIRQTPPPTEIQLPCEALFENPDDFLYHFTLRKTRVTPLDFNTVTSGHDICEADSIDMVILVVTEHNHVPLRQMIRSTWGAKKTVSRGSKRWNIQTVFLFGLHQDKNMNHEVKLEAAIYGDIVIFDFKDSYYNLTYKVLLGLKWVRGACRQAKYVLKTDDDTYLNLPEILLRLESKEWNTKICGCFSQSEPVERTNIKSKVSMKSYPIKNYPPHVKGRAYFMPRHIATKLLNVAEYIPYVNIEDVHVTGILAKSAGNIEHRGLTEEEYHPYHPAKNCEILSGNILVSSTTAEMGLAIWKELQDGNTHKNCDYNN</sequence>
<proteinExistence type="inferred from homology"/>
<keyword evidence="7 11" id="KW-1133">Transmembrane helix</keyword>
<evidence type="ECO:0000256" key="8">
    <source>
        <dbReference type="ARBA" id="ARBA00023034"/>
    </source>
</evidence>
<feature type="transmembrane region" description="Helical" evidence="11">
    <location>
        <begin position="6"/>
        <end position="24"/>
    </location>
</feature>
<evidence type="ECO:0000313" key="12">
    <source>
        <dbReference type="EMBL" id="KAK6176990.1"/>
    </source>
</evidence>
<evidence type="ECO:0000256" key="6">
    <source>
        <dbReference type="ARBA" id="ARBA00022968"/>
    </source>
</evidence>
<keyword evidence="13" id="KW-1185">Reference proteome</keyword>
<keyword evidence="8 11" id="KW-0333">Golgi apparatus</keyword>
<dbReference type="EC" id="2.4.1.-" evidence="11"/>
<evidence type="ECO:0000313" key="13">
    <source>
        <dbReference type="Proteomes" id="UP001347796"/>
    </source>
</evidence>
<keyword evidence="6 11" id="KW-0735">Signal-anchor</keyword>
<evidence type="ECO:0000256" key="9">
    <source>
        <dbReference type="ARBA" id="ARBA00023136"/>
    </source>
</evidence>
<dbReference type="Gene3D" id="3.90.550.50">
    <property type="match status" value="1"/>
</dbReference>
<comment type="caution">
    <text evidence="12">The sequence shown here is derived from an EMBL/GenBank/DDBJ whole genome shotgun (WGS) entry which is preliminary data.</text>
</comment>
<gene>
    <name evidence="12" type="ORF">SNE40_015186</name>
</gene>
<comment type="subcellular location">
    <subcellularLocation>
        <location evidence="1 11">Golgi apparatus membrane</location>
        <topology evidence="1 11">Single-pass type II membrane protein</topology>
    </subcellularLocation>
</comment>
<dbReference type="PANTHER" id="PTHR11214">
    <property type="entry name" value="BETA-1,3-N-ACETYLGLUCOSAMINYLTRANSFERASE"/>
    <property type="match status" value="1"/>
</dbReference>
<dbReference type="Proteomes" id="UP001347796">
    <property type="component" value="Unassembled WGS sequence"/>
</dbReference>
<dbReference type="GO" id="GO:0016758">
    <property type="term" value="F:hexosyltransferase activity"/>
    <property type="evidence" value="ECO:0007669"/>
    <property type="project" value="InterPro"/>
</dbReference>
<keyword evidence="5 11" id="KW-0812">Transmembrane</keyword>
<evidence type="ECO:0000256" key="1">
    <source>
        <dbReference type="ARBA" id="ARBA00004323"/>
    </source>
</evidence>
<comment type="similarity">
    <text evidence="2 11">Belongs to the glycosyltransferase 31 family.</text>
</comment>
<evidence type="ECO:0000256" key="3">
    <source>
        <dbReference type="ARBA" id="ARBA00022676"/>
    </source>
</evidence>
<keyword evidence="3 11" id="KW-0328">Glycosyltransferase</keyword>
<dbReference type="InterPro" id="IPR002659">
    <property type="entry name" value="Glyco_trans_31"/>
</dbReference>
<organism evidence="12 13">
    <name type="scientific">Patella caerulea</name>
    <name type="common">Rayed Mediterranean limpet</name>
    <dbReference type="NCBI Taxonomy" id="87958"/>
    <lineage>
        <taxon>Eukaryota</taxon>
        <taxon>Metazoa</taxon>
        <taxon>Spiralia</taxon>
        <taxon>Lophotrochozoa</taxon>
        <taxon>Mollusca</taxon>
        <taxon>Gastropoda</taxon>
        <taxon>Patellogastropoda</taxon>
        <taxon>Patelloidea</taxon>
        <taxon>Patellidae</taxon>
        <taxon>Patella</taxon>
    </lineage>
</organism>
<evidence type="ECO:0000256" key="7">
    <source>
        <dbReference type="ARBA" id="ARBA00022989"/>
    </source>
</evidence>
<evidence type="ECO:0000256" key="2">
    <source>
        <dbReference type="ARBA" id="ARBA00008661"/>
    </source>
</evidence>
<dbReference type="FunFam" id="3.90.550.50:FF:000001">
    <property type="entry name" value="Hexosyltransferase"/>
    <property type="match status" value="1"/>
</dbReference>
<keyword evidence="10" id="KW-0325">Glycoprotein</keyword>